<dbReference type="PATRIC" id="fig|1449351.3.peg.1556"/>
<organism evidence="2 3">
    <name type="scientific">Roseivivax isoporae LMG 25204</name>
    <dbReference type="NCBI Taxonomy" id="1449351"/>
    <lineage>
        <taxon>Bacteria</taxon>
        <taxon>Pseudomonadati</taxon>
        <taxon>Pseudomonadota</taxon>
        <taxon>Alphaproteobacteria</taxon>
        <taxon>Rhodobacterales</taxon>
        <taxon>Roseobacteraceae</taxon>
        <taxon>Roseivivax</taxon>
    </lineage>
</organism>
<dbReference type="Proteomes" id="UP000023430">
    <property type="component" value="Unassembled WGS sequence"/>
</dbReference>
<name>X7F9K2_9RHOB</name>
<evidence type="ECO:0000313" key="2">
    <source>
        <dbReference type="EMBL" id="ETX29475.1"/>
    </source>
</evidence>
<evidence type="ECO:0000256" key="1">
    <source>
        <dbReference type="SAM" id="MobiDB-lite"/>
    </source>
</evidence>
<feature type="compositionally biased region" description="Low complexity" evidence="1">
    <location>
        <begin position="66"/>
        <end position="90"/>
    </location>
</feature>
<evidence type="ECO:0000313" key="3">
    <source>
        <dbReference type="Proteomes" id="UP000023430"/>
    </source>
</evidence>
<dbReference type="Gene3D" id="1.10.150.20">
    <property type="entry name" value="5' to 3' exonuclease, C-terminal subdomain"/>
    <property type="match status" value="1"/>
</dbReference>
<feature type="compositionally biased region" description="Low complexity" evidence="1">
    <location>
        <begin position="105"/>
        <end position="118"/>
    </location>
</feature>
<sequence>MAFGAGALTTVLLLVLGGTGIVGSVFLGGVAFLFLGFLLSVVFCTPMTKPGDASLLKPGAGAGTRHGAQAGPAAHGHAAAATAPAQTAAPAPTPAPAPAAPAPAPAAAAPSSSATAAADAETGAKVKPSRELPGQADLSGRKGEWKYSGANGTANGSGAHDAAGRKPETLPAPRSGGADDLKKIKGIGPKLEEVCNSLGVYHFDQIASWSDEEIAWVDDNLEGFKGRVSRDNWVEQARALASGSGS</sequence>
<feature type="region of interest" description="Disordered" evidence="1">
    <location>
        <begin position="58"/>
        <end position="181"/>
    </location>
</feature>
<feature type="compositionally biased region" description="Low complexity" evidence="1">
    <location>
        <begin position="148"/>
        <end position="159"/>
    </location>
</feature>
<keyword evidence="3" id="KW-1185">Reference proteome</keyword>
<accession>X7F9K2</accession>
<dbReference type="STRING" id="1449351.RISW2_23350"/>
<dbReference type="eggNOG" id="COG3743">
    <property type="taxonomic scope" value="Bacteria"/>
</dbReference>
<gene>
    <name evidence="2" type="ORF">RISW2_23350</name>
</gene>
<protein>
    <recommendedName>
        <fullName evidence="4">NADH dehydrogenase subunit E</fullName>
    </recommendedName>
</protein>
<feature type="compositionally biased region" description="Pro residues" evidence="1">
    <location>
        <begin position="91"/>
        <end position="104"/>
    </location>
</feature>
<proteinExistence type="predicted"/>
<evidence type="ECO:0008006" key="4">
    <source>
        <dbReference type="Google" id="ProtNLM"/>
    </source>
</evidence>
<dbReference type="EMBL" id="JAME01000009">
    <property type="protein sequence ID" value="ETX29475.1"/>
    <property type="molecule type" value="Genomic_DNA"/>
</dbReference>
<reference evidence="2 3" key="1">
    <citation type="submission" date="2014-01" db="EMBL/GenBank/DDBJ databases">
        <title>Roseivivax isoporae LMG 25204 Genome Sequencing.</title>
        <authorList>
            <person name="Lai Q."/>
            <person name="Li G."/>
            <person name="Shao Z."/>
        </authorList>
    </citation>
    <scope>NUCLEOTIDE SEQUENCE [LARGE SCALE GENOMIC DNA]</scope>
    <source>
        <strain evidence="2 3">LMG 25204</strain>
    </source>
</reference>
<comment type="caution">
    <text evidence="2">The sequence shown here is derived from an EMBL/GenBank/DDBJ whole genome shotgun (WGS) entry which is preliminary data.</text>
</comment>
<dbReference type="AlphaFoldDB" id="X7F9K2"/>